<sequence length="372" mass="39682">MRSRTAAAVAATTVLGAGTAVLAGRYASGAALMPGRPLPGEPKLTVHSTAAGHVTLTRTLATQRPGMYGLTGDGCHAAVGPVVDSAPHPPDCVVRRLETVTRGTLEPGARVWLTPQVYAGDPSQALGLAYEKIDIPGELGPLPAWFVPAARDTWVITAHGLGGTREHPLVVMDFLHRKQLPVLDVAYRGDAGAPRSPDGVSRLGHTEWRDLDAAVRYATQRGARRVVLFGWSTGASMALHTAMHSSLRHLISGIILDSPVLDWQTTLRALAAARGTPRFLLPLVVRAAQGRTSLHAGHLAEFADVSRLSVPALIVHGPDDHLAPWATSRELADRRPDLITLRSVPRAPHAAMWNADPAGYEEALRRFLTPLV</sequence>
<dbReference type="RefSeq" id="WP_184568941.1">
    <property type="nucleotide sequence ID" value="NZ_JACHJL010000001.1"/>
</dbReference>
<dbReference type="Proteomes" id="UP000588098">
    <property type="component" value="Unassembled WGS sequence"/>
</dbReference>
<gene>
    <name evidence="1" type="ORF">FHS42_000706</name>
</gene>
<proteinExistence type="predicted"/>
<dbReference type="InterPro" id="IPR029058">
    <property type="entry name" value="AB_hydrolase_fold"/>
</dbReference>
<dbReference type="PANTHER" id="PTHR12277">
    <property type="entry name" value="ALPHA/BETA HYDROLASE DOMAIN-CONTAINING PROTEIN"/>
    <property type="match status" value="1"/>
</dbReference>
<accession>A0A7W9Q5V3</accession>
<dbReference type="Gene3D" id="3.40.50.1820">
    <property type="entry name" value="alpha/beta hydrolase"/>
    <property type="match status" value="1"/>
</dbReference>
<name>A0A7W9Q5V3_9ACTN</name>
<dbReference type="PANTHER" id="PTHR12277:SF79">
    <property type="entry name" value="XAA-PRO DIPEPTIDYL-PEPTIDASE-RELATED"/>
    <property type="match status" value="1"/>
</dbReference>
<evidence type="ECO:0000313" key="2">
    <source>
        <dbReference type="Proteomes" id="UP000588098"/>
    </source>
</evidence>
<reference evidence="1 2" key="1">
    <citation type="submission" date="2020-08" db="EMBL/GenBank/DDBJ databases">
        <title>Genomic Encyclopedia of Type Strains, Phase III (KMG-III): the genomes of soil and plant-associated and newly described type strains.</title>
        <authorList>
            <person name="Whitman W."/>
        </authorList>
    </citation>
    <scope>NUCLEOTIDE SEQUENCE [LARGE SCALE GENOMIC DNA]</scope>
    <source>
        <strain evidence="1 2">CECT 8305</strain>
    </source>
</reference>
<dbReference type="EMBL" id="JACHJL010000001">
    <property type="protein sequence ID" value="MBB5933688.1"/>
    <property type="molecule type" value="Genomic_DNA"/>
</dbReference>
<evidence type="ECO:0008006" key="3">
    <source>
        <dbReference type="Google" id="ProtNLM"/>
    </source>
</evidence>
<comment type="caution">
    <text evidence="1">The sequence shown here is derived from an EMBL/GenBank/DDBJ whole genome shotgun (WGS) entry which is preliminary data.</text>
</comment>
<evidence type="ECO:0000313" key="1">
    <source>
        <dbReference type="EMBL" id="MBB5933688.1"/>
    </source>
</evidence>
<dbReference type="AlphaFoldDB" id="A0A7W9Q5V3"/>
<dbReference type="SUPFAM" id="SSF53474">
    <property type="entry name" value="alpha/beta-Hydrolases"/>
    <property type="match status" value="1"/>
</dbReference>
<protein>
    <recommendedName>
        <fullName evidence="3">Serine aminopeptidase S33 domain-containing protein</fullName>
    </recommendedName>
</protein>
<organism evidence="1 2">
    <name type="scientific">Streptomyces zagrosensis</name>
    <dbReference type="NCBI Taxonomy" id="1042984"/>
    <lineage>
        <taxon>Bacteria</taxon>
        <taxon>Bacillati</taxon>
        <taxon>Actinomycetota</taxon>
        <taxon>Actinomycetes</taxon>
        <taxon>Kitasatosporales</taxon>
        <taxon>Streptomycetaceae</taxon>
        <taxon>Streptomyces</taxon>
    </lineage>
</organism>
<keyword evidence="2" id="KW-1185">Reference proteome</keyword>